<evidence type="ECO:0000256" key="2">
    <source>
        <dbReference type="ARBA" id="ARBA00022448"/>
    </source>
</evidence>
<feature type="transmembrane region" description="Helical" evidence="9">
    <location>
        <begin position="194"/>
        <end position="216"/>
    </location>
</feature>
<dbReference type="KEGG" id="stri:C7M71_027530"/>
<evidence type="ECO:0000256" key="8">
    <source>
        <dbReference type="ARBA" id="ARBA00037998"/>
    </source>
</evidence>
<evidence type="ECO:0000256" key="1">
    <source>
        <dbReference type="ARBA" id="ARBA00004651"/>
    </source>
</evidence>
<dbReference type="PANTHER" id="PTHR11795">
    <property type="entry name" value="BRANCHED-CHAIN AMINO ACID TRANSPORT SYSTEM PERMEASE PROTEIN LIVH"/>
    <property type="match status" value="1"/>
</dbReference>
<dbReference type="GO" id="GO:0022857">
    <property type="term" value="F:transmembrane transporter activity"/>
    <property type="evidence" value="ECO:0007669"/>
    <property type="project" value="InterPro"/>
</dbReference>
<organism evidence="10 11">
    <name type="scientific">Peterkaempfera bronchialis</name>
    <dbReference type="NCBI Taxonomy" id="2126346"/>
    <lineage>
        <taxon>Bacteria</taxon>
        <taxon>Bacillati</taxon>
        <taxon>Actinomycetota</taxon>
        <taxon>Actinomycetes</taxon>
        <taxon>Kitasatosporales</taxon>
        <taxon>Streptomycetaceae</taxon>
        <taxon>Peterkaempfera</taxon>
    </lineage>
</organism>
<keyword evidence="7 9" id="KW-0472">Membrane</keyword>
<dbReference type="EMBL" id="CP031264">
    <property type="protein sequence ID" value="AXI80583.1"/>
    <property type="molecule type" value="Genomic_DNA"/>
</dbReference>
<keyword evidence="11" id="KW-1185">Reference proteome</keyword>
<feature type="transmembrane region" description="Helical" evidence="9">
    <location>
        <begin position="6"/>
        <end position="27"/>
    </location>
</feature>
<keyword evidence="3" id="KW-1003">Cell membrane</keyword>
<dbReference type="InterPro" id="IPR001851">
    <property type="entry name" value="ABC_transp_permease"/>
</dbReference>
<feature type="transmembrane region" description="Helical" evidence="9">
    <location>
        <begin position="228"/>
        <end position="253"/>
    </location>
</feature>
<accession>A0A345T3M8</accession>
<keyword evidence="6 9" id="KW-1133">Transmembrane helix</keyword>
<evidence type="ECO:0000256" key="3">
    <source>
        <dbReference type="ARBA" id="ARBA00022475"/>
    </source>
</evidence>
<reference evidence="11" key="1">
    <citation type="submission" date="2018-07" db="EMBL/GenBank/DDBJ databases">
        <title>Streptacidiphilus bronchialis DSM 106435 chromosome.</title>
        <authorList>
            <person name="Batra D."/>
            <person name="Gulvik C.A."/>
        </authorList>
    </citation>
    <scope>NUCLEOTIDE SEQUENCE [LARGE SCALE GENOMIC DNA]</scope>
    <source>
        <strain evidence="11">DSM 106435</strain>
    </source>
</reference>
<dbReference type="RefSeq" id="WP_111491448.1">
    <property type="nucleotide sequence ID" value="NZ_CP031264.1"/>
</dbReference>
<evidence type="ECO:0000256" key="7">
    <source>
        <dbReference type="ARBA" id="ARBA00023136"/>
    </source>
</evidence>
<evidence type="ECO:0000313" key="10">
    <source>
        <dbReference type="EMBL" id="AXI80583.1"/>
    </source>
</evidence>
<evidence type="ECO:0000256" key="6">
    <source>
        <dbReference type="ARBA" id="ARBA00022989"/>
    </source>
</evidence>
<dbReference type="GO" id="GO:0005886">
    <property type="term" value="C:plasma membrane"/>
    <property type="evidence" value="ECO:0007669"/>
    <property type="project" value="UniProtKB-SubCell"/>
</dbReference>
<keyword evidence="2" id="KW-0813">Transport</keyword>
<keyword evidence="4 9" id="KW-0812">Transmembrane</keyword>
<proteinExistence type="inferred from homology"/>
<evidence type="ECO:0000256" key="5">
    <source>
        <dbReference type="ARBA" id="ARBA00022970"/>
    </source>
</evidence>
<feature type="transmembrane region" description="Helical" evidence="9">
    <location>
        <begin position="260"/>
        <end position="281"/>
    </location>
</feature>
<gene>
    <name evidence="10" type="ORF">C7M71_027530</name>
</gene>
<keyword evidence="5" id="KW-0029">Amino-acid transport</keyword>
<protein>
    <submittedName>
        <fullName evidence="10">Branched-chain amino acid ABC transporter permease</fullName>
    </submittedName>
</protein>
<feature type="transmembrane region" description="Helical" evidence="9">
    <location>
        <begin position="60"/>
        <end position="79"/>
    </location>
</feature>
<dbReference type="InterPro" id="IPR052157">
    <property type="entry name" value="BCAA_transport_permease"/>
</dbReference>
<dbReference type="Proteomes" id="UP000249340">
    <property type="component" value="Chromosome"/>
</dbReference>
<dbReference type="CDD" id="cd06582">
    <property type="entry name" value="TM_PBP1_LivH_like"/>
    <property type="match status" value="1"/>
</dbReference>
<comment type="subcellular location">
    <subcellularLocation>
        <location evidence="1">Cell membrane</location>
        <topology evidence="1">Multi-pass membrane protein</topology>
    </subcellularLocation>
</comment>
<comment type="similarity">
    <text evidence="8">Belongs to the binding-protein-dependent transport system permease family. LivHM subfamily.</text>
</comment>
<dbReference type="AlphaFoldDB" id="A0A345T3M8"/>
<evidence type="ECO:0000256" key="4">
    <source>
        <dbReference type="ARBA" id="ARBA00022692"/>
    </source>
</evidence>
<name>A0A345T3M8_9ACTN</name>
<dbReference type="Pfam" id="PF02653">
    <property type="entry name" value="BPD_transp_2"/>
    <property type="match status" value="1"/>
</dbReference>
<feature type="transmembrane region" description="Helical" evidence="9">
    <location>
        <begin position="34"/>
        <end position="54"/>
    </location>
</feature>
<evidence type="ECO:0000313" key="11">
    <source>
        <dbReference type="Proteomes" id="UP000249340"/>
    </source>
</evidence>
<sequence>MSTLLQALVSAVVMGSVYALMTVGMTLIYGSLRILNMVQGVMTMIGGFVAWWALDRLGVNPWLGLVLAALLTFGLGVAVQQIGVRPLIGRRGIDFEMAAFITTFGLATILQNVVQLWFGPRQLNFPALVDGQFTLLSGVTVTWQQVVMTVVAVGLLLGLHTFMVRSRYGMSINAVAQNLHAAQLMGVPVRRVHVITMGIASALAGVAGVMLAPIYFVSSNAGDQPLLLAMIVAILGGLGSVRGTIWAAYVIGLIQSVVSVYWSVTWSLPMLFAVIVVVLVVRPFGLDGKPQEARL</sequence>
<dbReference type="GO" id="GO:0006865">
    <property type="term" value="P:amino acid transport"/>
    <property type="evidence" value="ECO:0007669"/>
    <property type="project" value="UniProtKB-KW"/>
</dbReference>
<feature type="transmembrane region" description="Helical" evidence="9">
    <location>
        <begin position="143"/>
        <end position="164"/>
    </location>
</feature>
<dbReference type="PANTHER" id="PTHR11795:SF445">
    <property type="entry name" value="AMINO ACID ABC TRANSPORTER PERMEASE PROTEIN"/>
    <property type="match status" value="1"/>
</dbReference>
<dbReference type="OrthoDB" id="9807115at2"/>
<feature type="transmembrane region" description="Helical" evidence="9">
    <location>
        <begin position="99"/>
        <end position="118"/>
    </location>
</feature>
<evidence type="ECO:0000256" key="9">
    <source>
        <dbReference type="SAM" id="Phobius"/>
    </source>
</evidence>